<organism evidence="3 4">
    <name type="scientific">Prorocentrum cordatum</name>
    <dbReference type="NCBI Taxonomy" id="2364126"/>
    <lineage>
        <taxon>Eukaryota</taxon>
        <taxon>Sar</taxon>
        <taxon>Alveolata</taxon>
        <taxon>Dinophyceae</taxon>
        <taxon>Prorocentrales</taxon>
        <taxon>Prorocentraceae</taxon>
        <taxon>Prorocentrum</taxon>
    </lineage>
</organism>
<dbReference type="EMBL" id="CAUYUJ010008247">
    <property type="protein sequence ID" value="CAK0823378.1"/>
    <property type="molecule type" value="Genomic_DNA"/>
</dbReference>
<evidence type="ECO:0000313" key="3">
    <source>
        <dbReference type="EMBL" id="CAK0823378.1"/>
    </source>
</evidence>
<gene>
    <name evidence="3" type="ORF">PCOR1329_LOCUS24097</name>
</gene>
<reference evidence="3" key="1">
    <citation type="submission" date="2023-10" db="EMBL/GenBank/DDBJ databases">
        <authorList>
            <person name="Chen Y."/>
            <person name="Shah S."/>
            <person name="Dougan E. K."/>
            <person name="Thang M."/>
            <person name="Chan C."/>
        </authorList>
    </citation>
    <scope>NUCLEOTIDE SEQUENCE [LARGE SCALE GENOMIC DNA]</scope>
</reference>
<dbReference type="Proteomes" id="UP001189429">
    <property type="component" value="Unassembled WGS sequence"/>
</dbReference>
<keyword evidence="4" id="KW-1185">Reference proteome</keyword>
<dbReference type="Gene3D" id="3.20.20.80">
    <property type="entry name" value="Glycosidases"/>
    <property type="match status" value="2"/>
</dbReference>
<feature type="signal peptide" evidence="2">
    <location>
        <begin position="1"/>
        <end position="22"/>
    </location>
</feature>
<accession>A0ABN9RVK3</accession>
<evidence type="ECO:0000313" key="4">
    <source>
        <dbReference type="Proteomes" id="UP001189429"/>
    </source>
</evidence>
<feature type="chain" id="PRO_5046456296" evidence="2">
    <location>
        <begin position="23"/>
        <end position="451"/>
    </location>
</feature>
<evidence type="ECO:0000256" key="1">
    <source>
        <dbReference type="ARBA" id="ARBA00022729"/>
    </source>
</evidence>
<protein>
    <submittedName>
        <fullName evidence="3">Uncharacterized protein</fullName>
    </submittedName>
</protein>
<dbReference type="InterPro" id="IPR025092">
    <property type="entry name" value="Glyco_hydro_66"/>
</dbReference>
<evidence type="ECO:0000256" key="2">
    <source>
        <dbReference type="SAM" id="SignalP"/>
    </source>
</evidence>
<proteinExistence type="predicted"/>
<sequence length="451" mass="50425">MALGRIIYRVLVLAATVFFVDSVANDANEDGNSHTSASVRNYGYLSLFNVSAEAARDAVRQLHRDFGIVDFQFYDAFYTYSQPVHPTKDSWISKPSGCFTKQPRVVHAATIKAYTDEIRKLPSGRGRSWMYVQSVAADESFSHHSKFLPYSNRDGTQVSWNGLDGNRCLYTYLLSRSWADHMVDLWAPAAVSLGFDGILQAPLAPLEASWMPARAFSELRWDPCVASRCHVKPFGAMLDFFVSAIRSGGRWVHWDQLGRVSDDAEQNALMARGIRDFLHAARQRLSSKFGLAQTFNFVDGFGWHESLYSGGRGSGTVEFPYWECWSDATEWIFWSLFNFSQEASDRSHARGHAVFARYPGPGCCGNPDSSPLDDLMWERWMRAASGCTSYLVLGDGDRHLVNEYFPSGKAMTDFERAAMTMAAREAGQIASRQCAHVSRAPHSSSSGLQLV</sequence>
<keyword evidence="1 2" id="KW-0732">Signal</keyword>
<dbReference type="Pfam" id="PF13199">
    <property type="entry name" value="Glyco_hydro_66"/>
    <property type="match status" value="1"/>
</dbReference>
<name>A0ABN9RVK3_9DINO</name>
<comment type="caution">
    <text evidence="3">The sequence shown here is derived from an EMBL/GenBank/DDBJ whole genome shotgun (WGS) entry which is preliminary data.</text>
</comment>